<dbReference type="GO" id="GO:0005886">
    <property type="term" value="C:plasma membrane"/>
    <property type="evidence" value="ECO:0007669"/>
    <property type="project" value="UniProtKB-SubCell"/>
</dbReference>
<organism evidence="10 11">
    <name type="scientific">Dictyobacter vulcani</name>
    <dbReference type="NCBI Taxonomy" id="2607529"/>
    <lineage>
        <taxon>Bacteria</taxon>
        <taxon>Bacillati</taxon>
        <taxon>Chloroflexota</taxon>
        <taxon>Ktedonobacteria</taxon>
        <taxon>Ktedonobacterales</taxon>
        <taxon>Dictyobacteraceae</taxon>
        <taxon>Dictyobacter</taxon>
    </lineage>
</organism>
<evidence type="ECO:0000313" key="11">
    <source>
        <dbReference type="Proteomes" id="UP000326912"/>
    </source>
</evidence>
<sequence>MTLIANLTGSSSDTKFQNSVKQMRDHLKTDTANTSVQAYVTGPAGVITDTVLIFGSVDVKLLLATVALVLVLLIVLYRSLILALLPLIGVGWALQITNALLGFLGKSGAVGISQQATSIMTVLLFGAGTDYCIFIASRFREELALTEDKHTAMRTTMRAVGEAITSSAGTVILGLLTLLFTYIGLYYSLGPALVTAIFVMLLAGLTLVPALLVWLGRAAYWPFVPKYNPALQIDSEEELKGFWGRLGTWTARHRVVAIVGSTVFLIILALGNIGSLPTFNFLTAFRDPTDSSKGYAILQKHFPAGTLAPTTVLVKLSGTDADAYKQLVKIDAFNAAAQKAAGVAQVQGPTRPTGKDPLVDPAKLQNTITTLPAPVRDSIRSGKQPSMPTQPPTTGKPPIGGQQPPTTGKPPTGQQPPTTGKPPIGGKPPVTGQQPPAFTPEQHTFIFLVALGADYTIFLMSRVREEVKRLGIEKGVPHAVARTGGVITSAGLILAGTFAVLTTLPLNILYQLGACVAVGILLDTFIVRGLLVPGLVLMLGKWNWWPGRL</sequence>
<evidence type="ECO:0000256" key="5">
    <source>
        <dbReference type="ARBA" id="ARBA00022989"/>
    </source>
</evidence>
<dbReference type="Pfam" id="PF03176">
    <property type="entry name" value="MMPL"/>
    <property type="match status" value="2"/>
</dbReference>
<evidence type="ECO:0000256" key="4">
    <source>
        <dbReference type="ARBA" id="ARBA00022692"/>
    </source>
</evidence>
<dbReference type="PANTHER" id="PTHR33406">
    <property type="entry name" value="MEMBRANE PROTEIN MJ1562-RELATED"/>
    <property type="match status" value="1"/>
</dbReference>
<evidence type="ECO:0000256" key="3">
    <source>
        <dbReference type="ARBA" id="ARBA00022475"/>
    </source>
</evidence>
<gene>
    <name evidence="10" type="ORF">KDW_46210</name>
</gene>
<protein>
    <recommendedName>
        <fullName evidence="9">Membrane transport protein MMPL domain-containing protein</fullName>
    </recommendedName>
</protein>
<feature type="transmembrane region" description="Helical" evidence="8">
    <location>
        <begin position="255"/>
        <end position="276"/>
    </location>
</feature>
<evidence type="ECO:0000256" key="2">
    <source>
        <dbReference type="ARBA" id="ARBA00010157"/>
    </source>
</evidence>
<feature type="transmembrane region" description="Helical" evidence="8">
    <location>
        <begin position="59"/>
        <end position="77"/>
    </location>
</feature>
<dbReference type="AlphaFoldDB" id="A0A5J4KWF4"/>
<dbReference type="InterPro" id="IPR004869">
    <property type="entry name" value="MMPL_dom"/>
</dbReference>
<reference evidence="10 11" key="1">
    <citation type="submission" date="2019-10" db="EMBL/GenBank/DDBJ databases">
        <title>Dictyobacter vulcani sp. nov., within the class Ktedonobacteria, isolated from soil of volcanic Mt. Zao.</title>
        <authorList>
            <person name="Zheng Y."/>
            <person name="Wang C.M."/>
            <person name="Sakai Y."/>
            <person name="Abe K."/>
            <person name="Yokota A."/>
            <person name="Yabe S."/>
        </authorList>
    </citation>
    <scope>NUCLEOTIDE SEQUENCE [LARGE SCALE GENOMIC DNA]</scope>
    <source>
        <strain evidence="10 11">W12</strain>
    </source>
</reference>
<feature type="transmembrane region" description="Helical" evidence="8">
    <location>
        <begin position="116"/>
        <end position="139"/>
    </location>
</feature>
<keyword evidence="3" id="KW-1003">Cell membrane</keyword>
<accession>A0A5J4KWF4</accession>
<name>A0A5J4KWF4_9CHLR</name>
<feature type="transmembrane region" description="Helical" evidence="8">
    <location>
        <begin position="160"/>
        <end position="187"/>
    </location>
</feature>
<feature type="transmembrane region" description="Helical" evidence="8">
    <location>
        <begin position="508"/>
        <end position="531"/>
    </location>
</feature>
<keyword evidence="4 8" id="KW-0812">Transmembrane</keyword>
<dbReference type="EMBL" id="BKZW01000002">
    <property type="protein sequence ID" value="GER90459.1"/>
    <property type="molecule type" value="Genomic_DNA"/>
</dbReference>
<evidence type="ECO:0000256" key="8">
    <source>
        <dbReference type="SAM" id="Phobius"/>
    </source>
</evidence>
<keyword evidence="11" id="KW-1185">Reference proteome</keyword>
<evidence type="ECO:0000259" key="9">
    <source>
        <dbReference type="Pfam" id="PF03176"/>
    </source>
</evidence>
<feature type="region of interest" description="Disordered" evidence="7">
    <location>
        <begin position="342"/>
        <end position="437"/>
    </location>
</feature>
<dbReference type="InterPro" id="IPR050545">
    <property type="entry name" value="Mycobact_MmpL"/>
</dbReference>
<feature type="domain" description="Membrane transport protein MMPL" evidence="9">
    <location>
        <begin position="445"/>
        <end position="546"/>
    </location>
</feature>
<dbReference type="SUPFAM" id="SSF82866">
    <property type="entry name" value="Multidrug efflux transporter AcrB transmembrane domain"/>
    <property type="match status" value="2"/>
</dbReference>
<dbReference type="Proteomes" id="UP000326912">
    <property type="component" value="Unassembled WGS sequence"/>
</dbReference>
<dbReference type="PANTHER" id="PTHR33406:SF6">
    <property type="entry name" value="MEMBRANE PROTEIN YDGH-RELATED"/>
    <property type="match status" value="1"/>
</dbReference>
<comment type="caution">
    <text evidence="10">The sequence shown here is derived from an EMBL/GenBank/DDBJ whole genome shotgun (WGS) entry which is preliminary data.</text>
</comment>
<feature type="transmembrane region" description="Helical" evidence="8">
    <location>
        <begin position="84"/>
        <end position="104"/>
    </location>
</feature>
<keyword evidence="5 8" id="KW-1133">Transmembrane helix</keyword>
<evidence type="ECO:0000256" key="6">
    <source>
        <dbReference type="ARBA" id="ARBA00023136"/>
    </source>
</evidence>
<feature type="compositionally biased region" description="Low complexity" evidence="7">
    <location>
        <begin position="396"/>
        <end position="429"/>
    </location>
</feature>
<evidence type="ECO:0000313" key="10">
    <source>
        <dbReference type="EMBL" id="GER90459.1"/>
    </source>
</evidence>
<evidence type="ECO:0000256" key="1">
    <source>
        <dbReference type="ARBA" id="ARBA00004651"/>
    </source>
</evidence>
<comment type="subcellular location">
    <subcellularLocation>
        <location evidence="1">Cell membrane</location>
        <topology evidence="1">Multi-pass membrane protein</topology>
    </subcellularLocation>
</comment>
<feature type="transmembrane region" description="Helical" evidence="8">
    <location>
        <begin position="193"/>
        <end position="216"/>
    </location>
</feature>
<keyword evidence="6 8" id="KW-0472">Membrane</keyword>
<dbReference type="Gene3D" id="1.20.1640.10">
    <property type="entry name" value="Multidrug efflux transporter AcrB transmembrane domain"/>
    <property type="match status" value="2"/>
</dbReference>
<comment type="similarity">
    <text evidence="2">Belongs to the resistance-nodulation-cell division (RND) (TC 2.A.6) family. MmpL subfamily.</text>
</comment>
<evidence type="ECO:0000256" key="7">
    <source>
        <dbReference type="SAM" id="MobiDB-lite"/>
    </source>
</evidence>
<feature type="domain" description="Membrane transport protein MMPL" evidence="9">
    <location>
        <begin position="3"/>
        <end position="251"/>
    </location>
</feature>
<proteinExistence type="inferred from homology"/>
<feature type="transmembrane region" description="Helical" evidence="8">
    <location>
        <begin position="484"/>
        <end position="502"/>
    </location>
</feature>